<reference evidence="2" key="1">
    <citation type="submission" date="2023-05" db="EMBL/GenBank/DDBJ databases">
        <authorList>
            <person name="Zhang X."/>
        </authorList>
    </citation>
    <scope>NUCLEOTIDE SEQUENCE</scope>
    <source>
        <strain evidence="2">BD1B2-1</strain>
    </source>
</reference>
<protein>
    <recommendedName>
        <fullName evidence="4">Polyketide cyclase</fullName>
    </recommendedName>
</protein>
<accession>A0AAE3R6N0</accession>
<keyword evidence="3" id="KW-1185">Reference proteome</keyword>
<comment type="caution">
    <text evidence="2">The sequence shown here is derived from an EMBL/GenBank/DDBJ whole genome shotgun (WGS) entry which is preliminary data.</text>
</comment>
<evidence type="ECO:0000313" key="3">
    <source>
        <dbReference type="Proteomes" id="UP001232063"/>
    </source>
</evidence>
<dbReference type="AlphaFoldDB" id="A0AAE3R6N0"/>
<dbReference type="EMBL" id="JASJOU010000005">
    <property type="protein sequence ID" value="MDJ1502420.1"/>
    <property type="molecule type" value="Genomic_DNA"/>
</dbReference>
<evidence type="ECO:0008006" key="4">
    <source>
        <dbReference type="Google" id="ProtNLM"/>
    </source>
</evidence>
<dbReference type="RefSeq" id="WP_314512462.1">
    <property type="nucleotide sequence ID" value="NZ_JASJOU010000005.1"/>
</dbReference>
<keyword evidence="1" id="KW-1133">Transmembrane helix</keyword>
<sequence length="318" mass="36505">MQTVFTTLKPIAIPTAYAIVIRSLFGVVNWNDLFSVMSIAFLFLVPTTVGALAVYLLPVHKARRTAYRIFTPWIPIFAFLVITLLFAWEGWACWLMVLPLFLFAATIGGIIGGILKSRKEDKKIYISTLMLLPFLCSPLESWIGSLPGTYTAYTYIDIHAPADTIWKNVTRVKEISQEQDKGWLTKTLGFPRPVKAELNYEGVGAYREAIFTNGLVFHETVLEYSDKKKMVFAIKAYPHEIPSTTMDEHVVIGGNYFDVLNGTYELEELNKDTYRLHLYSHFKLNTTFNFYASWWARWIMQDIQNNILQVEKQRAEQG</sequence>
<name>A0AAE3R6N0_9BACT</name>
<keyword evidence="1" id="KW-0812">Transmembrane</keyword>
<keyword evidence="1" id="KW-0472">Membrane</keyword>
<evidence type="ECO:0000256" key="1">
    <source>
        <dbReference type="SAM" id="Phobius"/>
    </source>
</evidence>
<dbReference type="Proteomes" id="UP001232063">
    <property type="component" value="Unassembled WGS sequence"/>
</dbReference>
<feature type="transmembrane region" description="Helical" evidence="1">
    <location>
        <begin position="34"/>
        <end position="57"/>
    </location>
</feature>
<gene>
    <name evidence="2" type="ORF">QNI22_17265</name>
</gene>
<dbReference type="SUPFAM" id="SSF55961">
    <property type="entry name" value="Bet v1-like"/>
    <property type="match status" value="1"/>
</dbReference>
<feature type="transmembrane region" description="Helical" evidence="1">
    <location>
        <begin position="69"/>
        <end position="88"/>
    </location>
</feature>
<evidence type="ECO:0000313" key="2">
    <source>
        <dbReference type="EMBL" id="MDJ1502420.1"/>
    </source>
</evidence>
<organism evidence="2 3">
    <name type="scientific">Xanthocytophaga agilis</name>
    <dbReference type="NCBI Taxonomy" id="3048010"/>
    <lineage>
        <taxon>Bacteria</taxon>
        <taxon>Pseudomonadati</taxon>
        <taxon>Bacteroidota</taxon>
        <taxon>Cytophagia</taxon>
        <taxon>Cytophagales</taxon>
        <taxon>Rhodocytophagaceae</taxon>
        <taxon>Xanthocytophaga</taxon>
    </lineage>
</organism>
<feature type="transmembrane region" description="Helical" evidence="1">
    <location>
        <begin position="94"/>
        <end position="115"/>
    </location>
</feature>
<proteinExistence type="predicted"/>